<accession>A0A420HMU1</accession>
<keyword evidence="3" id="KW-1185">Reference proteome</keyword>
<protein>
    <submittedName>
        <fullName evidence="2">Uncharacterized protein</fullName>
    </submittedName>
</protein>
<organism evidence="2 3">
    <name type="scientific">Golovinomyces cichoracearum</name>
    <dbReference type="NCBI Taxonomy" id="62708"/>
    <lineage>
        <taxon>Eukaryota</taxon>
        <taxon>Fungi</taxon>
        <taxon>Dikarya</taxon>
        <taxon>Ascomycota</taxon>
        <taxon>Pezizomycotina</taxon>
        <taxon>Leotiomycetes</taxon>
        <taxon>Erysiphales</taxon>
        <taxon>Erysiphaceae</taxon>
        <taxon>Golovinomyces</taxon>
    </lineage>
</organism>
<gene>
    <name evidence="2" type="ORF">GcM3_180025</name>
</gene>
<sequence>MRDLLISNGVRLPVHYGGTSKMRMSRSLVELAQTDSWPTLTREMVDWGTRQGFLMDSPSIKRIENGQSPEWTSEKLRQIREQKRQQKQAQKNVSRKTSPFDFKKVVGKEENGNFDPPEDVSYDINQQIQCEEKQLDEIRRLRLLDEGRRRILKEDQDQVYPYTVQGSLDAYPSTSRKTLPYIASNDIL</sequence>
<dbReference type="AlphaFoldDB" id="A0A420HMU1"/>
<name>A0A420HMU1_9PEZI</name>
<evidence type="ECO:0000313" key="2">
    <source>
        <dbReference type="EMBL" id="RKF58733.1"/>
    </source>
</evidence>
<dbReference type="Proteomes" id="UP000283383">
    <property type="component" value="Unassembled WGS sequence"/>
</dbReference>
<comment type="caution">
    <text evidence="2">The sequence shown here is derived from an EMBL/GenBank/DDBJ whole genome shotgun (WGS) entry which is preliminary data.</text>
</comment>
<dbReference type="EMBL" id="MCBQ01018036">
    <property type="protein sequence ID" value="RKF58733.1"/>
    <property type="molecule type" value="Genomic_DNA"/>
</dbReference>
<proteinExistence type="predicted"/>
<evidence type="ECO:0000256" key="1">
    <source>
        <dbReference type="SAM" id="MobiDB-lite"/>
    </source>
</evidence>
<feature type="region of interest" description="Disordered" evidence="1">
    <location>
        <begin position="84"/>
        <end position="119"/>
    </location>
</feature>
<reference evidence="2 3" key="1">
    <citation type="journal article" date="2018" name="BMC Genomics">
        <title>Comparative genome analyses reveal sequence features reflecting distinct modes of host-adaptation between dicot and monocot powdery mildew.</title>
        <authorList>
            <person name="Wu Y."/>
            <person name="Ma X."/>
            <person name="Pan Z."/>
            <person name="Kale S.D."/>
            <person name="Song Y."/>
            <person name="King H."/>
            <person name="Zhang Q."/>
            <person name="Presley C."/>
            <person name="Deng X."/>
            <person name="Wei C.I."/>
            <person name="Xiao S."/>
        </authorList>
    </citation>
    <scope>NUCLEOTIDE SEQUENCE [LARGE SCALE GENOMIC DNA]</scope>
    <source>
        <strain evidence="2">UMSG3</strain>
    </source>
</reference>
<evidence type="ECO:0000313" key="3">
    <source>
        <dbReference type="Proteomes" id="UP000283383"/>
    </source>
</evidence>
<feature type="compositionally biased region" description="Basic and acidic residues" evidence="1">
    <location>
        <begin position="101"/>
        <end position="111"/>
    </location>
</feature>